<name>A0A1H9ZMP6_9FIRM</name>
<dbReference type="Pfam" id="PF06089">
    <property type="entry name" value="Asparaginase_II"/>
    <property type="match status" value="1"/>
</dbReference>
<gene>
    <name evidence="1" type="ORF">SAMN03080614_10119</name>
</gene>
<proteinExistence type="predicted"/>
<sequence length="337" mass="37403">MSEVLVEVIRGELVESCHRGYVAVVNSQGELVYSVGDPYHISYWRSSAKPIQAIPVVESGAMERYGITLKELALFCASHSGEDFHVEGVLEVLKKINLNPEELRCGSHLPYNKGAEVKLWEKGLTPSNLHCNCSGKHAGMLVVCQQKKYPLDDYTRIEHPLQQELLELVKEFCNYPKEKIIIGIDGCGVPVYGLPIYNWALAYAYLADPFILEGQRGKTVKIITDAMTQFPEMVGGTDRLCTDLMKVGKGNLIAKAGAEGVYCIGIKDQKLGIAIKMEDGSPRGREPVVIEVLKQLGALSDEDLAILKKYHYPENRNHRKDLCGMIIPKFTLKGVLA</sequence>
<evidence type="ECO:0000313" key="1">
    <source>
        <dbReference type="EMBL" id="SES82893.1"/>
    </source>
</evidence>
<dbReference type="RefSeq" id="WP_177159701.1">
    <property type="nucleotide sequence ID" value="NZ_FOIF01000011.1"/>
</dbReference>
<organism evidence="1 2">
    <name type="scientific">Anaerobranca gottschalkii DSM 13577</name>
    <dbReference type="NCBI Taxonomy" id="1120990"/>
    <lineage>
        <taxon>Bacteria</taxon>
        <taxon>Bacillati</taxon>
        <taxon>Bacillota</taxon>
        <taxon>Clostridia</taxon>
        <taxon>Eubacteriales</taxon>
        <taxon>Proteinivoracaceae</taxon>
        <taxon>Anaerobranca</taxon>
    </lineage>
</organism>
<keyword evidence="2" id="KW-1185">Reference proteome</keyword>
<dbReference type="PANTHER" id="PTHR42110">
    <property type="entry name" value="L-ASPARAGINASE, PUTATIVE (AFU_ORTHOLOGUE AFUA_3G11890)-RELATED"/>
    <property type="match status" value="1"/>
</dbReference>
<dbReference type="EMBL" id="FOIF01000011">
    <property type="protein sequence ID" value="SES82893.1"/>
    <property type="molecule type" value="Genomic_DNA"/>
</dbReference>
<accession>A0A1H9ZMP6</accession>
<protein>
    <submittedName>
        <fullName evidence="1">Asparaginase</fullName>
    </submittedName>
</protein>
<dbReference type="Proteomes" id="UP000243819">
    <property type="component" value="Unassembled WGS sequence"/>
</dbReference>
<dbReference type="PANTHER" id="PTHR42110:SF1">
    <property type="entry name" value="L-ASPARAGINASE, PUTATIVE (AFU_ORTHOLOGUE AFUA_3G11890)-RELATED"/>
    <property type="match status" value="1"/>
</dbReference>
<dbReference type="AlphaFoldDB" id="A0A1H9ZMP6"/>
<evidence type="ECO:0000313" key="2">
    <source>
        <dbReference type="Proteomes" id="UP000243819"/>
    </source>
</evidence>
<reference evidence="2" key="1">
    <citation type="submission" date="2016-10" db="EMBL/GenBank/DDBJ databases">
        <authorList>
            <person name="Varghese N."/>
            <person name="Submissions S."/>
        </authorList>
    </citation>
    <scope>NUCLEOTIDE SEQUENCE [LARGE SCALE GENOMIC DNA]</scope>
    <source>
        <strain evidence="2">DSM 13577</strain>
    </source>
</reference>
<dbReference type="STRING" id="1120990.SAMN03080614_10119"/>
<dbReference type="InterPro" id="IPR010349">
    <property type="entry name" value="Asparaginase_II"/>
</dbReference>